<gene>
    <name evidence="3" type="ORF">ENK44_10660</name>
</gene>
<dbReference type="SUPFAM" id="SSF82771">
    <property type="entry name" value="GIY-YIG endonuclease"/>
    <property type="match status" value="1"/>
</dbReference>
<protein>
    <submittedName>
        <fullName evidence="3">GIY-YIG nuclease family protein</fullName>
    </submittedName>
</protein>
<evidence type="ECO:0000256" key="1">
    <source>
        <dbReference type="ARBA" id="ARBA00007435"/>
    </source>
</evidence>
<dbReference type="InterPro" id="IPR050190">
    <property type="entry name" value="UPF0213_domain"/>
</dbReference>
<dbReference type="PROSITE" id="PS50164">
    <property type="entry name" value="GIY_YIG"/>
    <property type="match status" value="1"/>
</dbReference>
<dbReference type="EMBL" id="DRQG01000100">
    <property type="protein sequence ID" value="HGY56156.1"/>
    <property type="molecule type" value="Genomic_DNA"/>
</dbReference>
<reference evidence="3" key="1">
    <citation type="journal article" date="2020" name="mSystems">
        <title>Genome- and Community-Level Interaction Insights into Carbon Utilization and Element Cycling Functions of Hydrothermarchaeota in Hydrothermal Sediment.</title>
        <authorList>
            <person name="Zhou Z."/>
            <person name="Liu Y."/>
            <person name="Xu W."/>
            <person name="Pan J."/>
            <person name="Luo Z.H."/>
            <person name="Li M."/>
        </authorList>
    </citation>
    <scope>NUCLEOTIDE SEQUENCE [LARGE SCALE GENOMIC DNA]</scope>
    <source>
        <strain evidence="3">HyVt-577</strain>
    </source>
</reference>
<dbReference type="Proteomes" id="UP000885779">
    <property type="component" value="Unassembled WGS sequence"/>
</dbReference>
<dbReference type="AlphaFoldDB" id="A0A7V4U182"/>
<name>A0A7V4U182_CALAY</name>
<sequence>MKEYTTYVIRSKSCDMLYIGQTGNLEDRLLRHNQNRNTFTKNKGPWELIFSRSFPTRKEAVALELKLKRFKNKDFLLNWIARQAGLEHPDFQSGGS</sequence>
<dbReference type="PANTHER" id="PTHR34477:SF1">
    <property type="entry name" value="UPF0213 PROTEIN YHBQ"/>
    <property type="match status" value="1"/>
</dbReference>
<dbReference type="CDD" id="cd10449">
    <property type="entry name" value="GIY-YIG_SLX1_like"/>
    <property type="match status" value="1"/>
</dbReference>
<feature type="domain" description="GIY-YIG" evidence="2">
    <location>
        <begin position="2"/>
        <end position="77"/>
    </location>
</feature>
<dbReference type="InterPro" id="IPR000305">
    <property type="entry name" value="GIY-YIG_endonuc"/>
</dbReference>
<organism evidence="3">
    <name type="scientific">Caldithrix abyssi</name>
    <dbReference type="NCBI Taxonomy" id="187145"/>
    <lineage>
        <taxon>Bacteria</taxon>
        <taxon>Pseudomonadati</taxon>
        <taxon>Calditrichota</taxon>
        <taxon>Calditrichia</taxon>
        <taxon>Calditrichales</taxon>
        <taxon>Calditrichaceae</taxon>
        <taxon>Caldithrix</taxon>
    </lineage>
</organism>
<dbReference type="PANTHER" id="PTHR34477">
    <property type="entry name" value="UPF0213 PROTEIN YHBQ"/>
    <property type="match status" value="1"/>
</dbReference>
<comment type="similarity">
    <text evidence="1">Belongs to the UPF0213 family.</text>
</comment>
<evidence type="ECO:0000259" key="2">
    <source>
        <dbReference type="PROSITE" id="PS50164"/>
    </source>
</evidence>
<proteinExistence type="inferred from homology"/>
<dbReference type="InterPro" id="IPR035901">
    <property type="entry name" value="GIY-YIG_endonuc_sf"/>
</dbReference>
<dbReference type="Pfam" id="PF01541">
    <property type="entry name" value="GIY-YIG"/>
    <property type="match status" value="1"/>
</dbReference>
<comment type="caution">
    <text evidence="3">The sequence shown here is derived from an EMBL/GenBank/DDBJ whole genome shotgun (WGS) entry which is preliminary data.</text>
</comment>
<accession>A0A7V4U182</accession>
<evidence type="ECO:0000313" key="3">
    <source>
        <dbReference type="EMBL" id="HGY56156.1"/>
    </source>
</evidence>
<dbReference type="Gene3D" id="3.40.1440.10">
    <property type="entry name" value="GIY-YIG endonuclease"/>
    <property type="match status" value="1"/>
</dbReference>